<accession>A0A6C0KYG3</accession>
<sequence>MSTESIFNQSALSNWVELCNEHGRLQSSGAAQELLAILRVQIILGMTDLLPNMSNDERNALALLLLVPDTPTQDVDSTDPVHNDETVSVIDVNDEVDNIEED</sequence>
<name>A0A6C0KYG3_9ZZZZ</name>
<evidence type="ECO:0000313" key="2">
    <source>
        <dbReference type="EMBL" id="QHU21710.1"/>
    </source>
</evidence>
<reference evidence="2" key="1">
    <citation type="journal article" date="2020" name="Nature">
        <title>Giant virus diversity and host interactions through global metagenomics.</title>
        <authorList>
            <person name="Schulz F."/>
            <person name="Roux S."/>
            <person name="Paez-Espino D."/>
            <person name="Jungbluth S."/>
            <person name="Walsh D.A."/>
            <person name="Denef V.J."/>
            <person name="McMahon K.D."/>
            <person name="Konstantinidis K.T."/>
            <person name="Eloe-Fadrosh E.A."/>
            <person name="Kyrpides N.C."/>
            <person name="Woyke T."/>
        </authorList>
    </citation>
    <scope>NUCLEOTIDE SEQUENCE</scope>
    <source>
        <strain evidence="2">GVMAG-S-3300013286-35</strain>
    </source>
</reference>
<evidence type="ECO:0000256" key="1">
    <source>
        <dbReference type="SAM" id="MobiDB-lite"/>
    </source>
</evidence>
<dbReference type="AlphaFoldDB" id="A0A6C0KYG3"/>
<dbReference type="EMBL" id="MN740992">
    <property type="protein sequence ID" value="QHU21710.1"/>
    <property type="molecule type" value="Genomic_DNA"/>
</dbReference>
<protein>
    <submittedName>
        <fullName evidence="2">Uncharacterized protein</fullName>
    </submittedName>
</protein>
<feature type="compositionally biased region" description="Acidic residues" evidence="1">
    <location>
        <begin position="92"/>
        <end position="102"/>
    </location>
</feature>
<proteinExistence type="predicted"/>
<organism evidence="2">
    <name type="scientific">viral metagenome</name>
    <dbReference type="NCBI Taxonomy" id="1070528"/>
    <lineage>
        <taxon>unclassified sequences</taxon>
        <taxon>metagenomes</taxon>
        <taxon>organismal metagenomes</taxon>
    </lineage>
</organism>
<feature type="region of interest" description="Disordered" evidence="1">
    <location>
        <begin position="71"/>
        <end position="102"/>
    </location>
</feature>